<name>A0ABU0UWH4_ACIBI</name>
<feature type="domain" description="Helix-hairpin-helix DNA-binding motif class 1" evidence="3">
    <location>
        <begin position="76"/>
        <end position="95"/>
    </location>
</feature>
<evidence type="ECO:0000256" key="1">
    <source>
        <dbReference type="SAM" id="MobiDB-lite"/>
    </source>
</evidence>
<dbReference type="InterPro" id="IPR004509">
    <property type="entry name" value="Competence_ComEA_HhH"/>
</dbReference>
<dbReference type="PANTHER" id="PTHR21180">
    <property type="entry name" value="ENDONUCLEASE/EXONUCLEASE/PHOSPHATASE FAMILY DOMAIN-CONTAINING PROTEIN 1"/>
    <property type="match status" value="1"/>
</dbReference>
<dbReference type="GeneID" id="45235286"/>
<dbReference type="NCBIfam" id="TIGR00426">
    <property type="entry name" value="competence protein ComEA helix-hairpin-helix repeat region"/>
    <property type="match status" value="1"/>
</dbReference>
<evidence type="ECO:0000256" key="2">
    <source>
        <dbReference type="SAM" id="SignalP"/>
    </source>
</evidence>
<dbReference type="Pfam" id="PF12836">
    <property type="entry name" value="HHH_3"/>
    <property type="match status" value="1"/>
</dbReference>
<feature type="region of interest" description="Disordered" evidence="1">
    <location>
        <begin position="43"/>
        <end position="65"/>
    </location>
</feature>
<keyword evidence="2" id="KW-0732">Signal</keyword>
<dbReference type="InterPro" id="IPR010994">
    <property type="entry name" value="RuvA_2-like"/>
</dbReference>
<protein>
    <submittedName>
        <fullName evidence="4">Competence protein ComEA</fullName>
    </submittedName>
</protein>
<keyword evidence="5" id="KW-1185">Reference proteome</keyword>
<organism evidence="4 5">
    <name type="scientific">Acinetobacter baylyi</name>
    <dbReference type="NCBI Taxonomy" id="202950"/>
    <lineage>
        <taxon>Bacteria</taxon>
        <taxon>Pseudomonadati</taxon>
        <taxon>Pseudomonadota</taxon>
        <taxon>Gammaproteobacteria</taxon>
        <taxon>Moraxellales</taxon>
        <taxon>Moraxellaceae</taxon>
        <taxon>Acinetobacter</taxon>
    </lineage>
</organism>
<dbReference type="SMART" id="SM00278">
    <property type="entry name" value="HhH1"/>
    <property type="match status" value="2"/>
</dbReference>
<reference evidence="4 5" key="1">
    <citation type="submission" date="2023-07" db="EMBL/GenBank/DDBJ databases">
        <title>Functional and genomic diversity of the sorghum phyllosphere microbiome.</title>
        <authorList>
            <person name="Shade A."/>
        </authorList>
    </citation>
    <scope>NUCLEOTIDE SEQUENCE [LARGE SCALE GENOMIC DNA]</scope>
    <source>
        <strain evidence="4 5">SORGH_AS_0887</strain>
    </source>
</reference>
<feature type="signal peptide" evidence="2">
    <location>
        <begin position="1"/>
        <end position="25"/>
    </location>
</feature>
<evidence type="ECO:0000313" key="4">
    <source>
        <dbReference type="EMBL" id="MDQ1208633.1"/>
    </source>
</evidence>
<dbReference type="Gene3D" id="1.10.150.280">
    <property type="entry name" value="AF1531-like domain"/>
    <property type="match status" value="1"/>
</dbReference>
<feature type="compositionally biased region" description="Polar residues" evidence="1">
    <location>
        <begin position="46"/>
        <end position="65"/>
    </location>
</feature>
<dbReference type="SUPFAM" id="SSF47781">
    <property type="entry name" value="RuvA domain 2-like"/>
    <property type="match status" value="1"/>
</dbReference>
<dbReference type="EMBL" id="JAUTBK010000002">
    <property type="protein sequence ID" value="MDQ1208633.1"/>
    <property type="molecule type" value="Genomic_DNA"/>
</dbReference>
<proteinExistence type="predicted"/>
<dbReference type="PANTHER" id="PTHR21180:SF32">
    <property type="entry name" value="ENDONUCLEASE_EXONUCLEASE_PHOSPHATASE FAMILY DOMAIN-CONTAINING PROTEIN 1"/>
    <property type="match status" value="1"/>
</dbReference>
<evidence type="ECO:0000259" key="3">
    <source>
        <dbReference type="SMART" id="SM00278"/>
    </source>
</evidence>
<gene>
    <name evidence="4" type="ORF">QE380_001556</name>
</gene>
<feature type="domain" description="Helix-hairpin-helix DNA-binding motif class 1" evidence="3">
    <location>
        <begin position="106"/>
        <end position="125"/>
    </location>
</feature>
<evidence type="ECO:0000313" key="5">
    <source>
        <dbReference type="Proteomes" id="UP001233360"/>
    </source>
</evidence>
<dbReference type="InterPro" id="IPR051675">
    <property type="entry name" value="Endo/Exo/Phosphatase_dom_1"/>
</dbReference>
<comment type="caution">
    <text evidence="4">The sequence shown here is derived from an EMBL/GenBank/DDBJ whole genome shotgun (WGS) entry which is preliminary data.</text>
</comment>
<feature type="chain" id="PRO_5047021724" evidence="2">
    <location>
        <begin position="26"/>
        <end position="128"/>
    </location>
</feature>
<dbReference type="InterPro" id="IPR003583">
    <property type="entry name" value="Hlx-hairpin-Hlx_DNA-bd_motif"/>
</dbReference>
<dbReference type="RefSeq" id="WP_004924483.1">
    <property type="nucleotide sequence ID" value="NZ_BCMA01000015.1"/>
</dbReference>
<dbReference type="Proteomes" id="UP001233360">
    <property type="component" value="Unassembled WGS sequence"/>
</dbReference>
<accession>A0ABU0UWH4</accession>
<sequence length="128" mass="14531">MSIRHFFTFFWATLLTLFSMQIVFAQGFDQQYDAWKTQQKAHDTRLNSSASHHSLSKPTQQSGTGVKVNINSATAKELQQLHGVGEKKALAIVEYRQQYGKFASVDDLQKVKGIGPKFIEKNRDRLAI</sequence>